<comment type="caution">
    <text evidence="1">The sequence shown here is derived from an EMBL/GenBank/DDBJ whole genome shotgun (WGS) entry which is preliminary data.</text>
</comment>
<organism evidence="1 2">
    <name type="scientific">Plasmodium yoelii yoelii</name>
    <dbReference type="NCBI Taxonomy" id="73239"/>
    <lineage>
        <taxon>Eukaryota</taxon>
        <taxon>Sar</taxon>
        <taxon>Alveolata</taxon>
        <taxon>Apicomplexa</taxon>
        <taxon>Aconoidasida</taxon>
        <taxon>Haemosporida</taxon>
        <taxon>Plasmodiidae</taxon>
        <taxon>Plasmodium</taxon>
        <taxon>Plasmodium (Vinckeia)</taxon>
    </lineage>
</organism>
<sequence length="36" mass="4284">MFTAPRGQKVVYSLCNSTLLLITRTKRRQASKWQWD</sequence>
<name>Q7RFQ5_PLAYO</name>
<dbReference type="InParanoid" id="Q7RFQ5"/>
<gene>
    <name evidence="1" type="ORF">PY04649</name>
</gene>
<accession>Q7RFQ5</accession>
<evidence type="ECO:0000313" key="2">
    <source>
        <dbReference type="Proteomes" id="UP000008553"/>
    </source>
</evidence>
<dbReference type="AlphaFoldDB" id="Q7RFQ5"/>
<dbReference type="Proteomes" id="UP000008553">
    <property type="component" value="Unassembled WGS sequence"/>
</dbReference>
<proteinExistence type="predicted"/>
<keyword evidence="2" id="KW-1185">Reference proteome</keyword>
<reference evidence="1 2" key="1">
    <citation type="journal article" date="2002" name="Nature">
        <title>Genome sequence and comparative analysis of the model rodent malaria parasite Plasmodium yoelii yoelii.</title>
        <authorList>
            <person name="Carlton J.M."/>
            <person name="Angiuoli S.V."/>
            <person name="Suh B.B."/>
            <person name="Kooij T.W."/>
            <person name="Pertea M."/>
            <person name="Silva J.C."/>
            <person name="Ermolaeva M.D."/>
            <person name="Allen J.E."/>
            <person name="Selengut J.D."/>
            <person name="Koo H.L."/>
            <person name="Peterson J.D."/>
            <person name="Pop M."/>
            <person name="Kosack D.S."/>
            <person name="Shumway M.F."/>
            <person name="Bidwell S.L."/>
            <person name="Shallom S.J."/>
            <person name="van Aken S.E."/>
            <person name="Riedmuller S.B."/>
            <person name="Feldblyum T.V."/>
            <person name="Cho J.K."/>
            <person name="Quackenbush J."/>
            <person name="Sedegah M."/>
            <person name="Shoaibi A."/>
            <person name="Cummings L.M."/>
            <person name="Florens L."/>
            <person name="Yates J.R."/>
            <person name="Raine J.D."/>
            <person name="Sinden R.E."/>
            <person name="Harris M.A."/>
            <person name="Cunningham D.A."/>
            <person name="Preiser P.R."/>
            <person name="Bergman L.W."/>
            <person name="Vaidya A.B."/>
            <person name="van Lin L.H."/>
            <person name="Janse C.J."/>
            <person name="Waters A.P."/>
            <person name="Smith H.O."/>
            <person name="White O.R."/>
            <person name="Salzberg S.L."/>
            <person name="Venter J.C."/>
            <person name="Fraser C.M."/>
            <person name="Hoffman S.L."/>
            <person name="Gardner M.J."/>
            <person name="Carucci D.J."/>
        </authorList>
    </citation>
    <scope>NUCLEOTIDE SEQUENCE [LARGE SCALE GENOMIC DNA]</scope>
    <source>
        <strain evidence="1 2">17XNL</strain>
    </source>
</reference>
<protein>
    <submittedName>
        <fullName evidence="1">Uncharacterized protein</fullName>
    </submittedName>
</protein>
<evidence type="ECO:0000313" key="1">
    <source>
        <dbReference type="EMBL" id="EAA16543.1"/>
    </source>
</evidence>
<dbReference type="EMBL" id="AABL01001425">
    <property type="protein sequence ID" value="EAA16543.1"/>
    <property type="molecule type" value="Genomic_DNA"/>
</dbReference>
<dbReference type="PaxDb" id="73239-Q7RFQ5"/>